<dbReference type="Pfam" id="PF07729">
    <property type="entry name" value="FCD"/>
    <property type="match status" value="1"/>
</dbReference>
<feature type="domain" description="HTH gntR-type" evidence="5">
    <location>
        <begin position="8"/>
        <end position="75"/>
    </location>
</feature>
<keyword evidence="7" id="KW-1185">Reference proteome</keyword>
<dbReference type="InterPro" id="IPR036388">
    <property type="entry name" value="WH-like_DNA-bd_sf"/>
</dbReference>
<feature type="region of interest" description="Disordered" evidence="4">
    <location>
        <begin position="222"/>
        <end position="245"/>
    </location>
</feature>
<proteinExistence type="predicted"/>
<dbReference type="InterPro" id="IPR036390">
    <property type="entry name" value="WH_DNA-bd_sf"/>
</dbReference>
<comment type="caution">
    <text evidence="6">The sequence shown here is derived from an EMBL/GenBank/DDBJ whole genome shotgun (WGS) entry which is preliminary data.</text>
</comment>
<keyword evidence="3" id="KW-0804">Transcription</keyword>
<evidence type="ECO:0000256" key="1">
    <source>
        <dbReference type="ARBA" id="ARBA00023015"/>
    </source>
</evidence>
<dbReference type="PRINTS" id="PR00035">
    <property type="entry name" value="HTHGNTR"/>
</dbReference>
<dbReference type="Gene3D" id="1.20.120.530">
    <property type="entry name" value="GntR ligand-binding domain-like"/>
    <property type="match status" value="1"/>
</dbReference>
<evidence type="ECO:0000256" key="3">
    <source>
        <dbReference type="ARBA" id="ARBA00023163"/>
    </source>
</evidence>
<dbReference type="PANTHER" id="PTHR43537:SF5">
    <property type="entry name" value="UXU OPERON TRANSCRIPTIONAL REGULATOR"/>
    <property type="match status" value="1"/>
</dbReference>
<organism evidence="6 7">
    <name type="scientific">Pseudonocardia nematodicida</name>
    <dbReference type="NCBI Taxonomy" id="1206997"/>
    <lineage>
        <taxon>Bacteria</taxon>
        <taxon>Bacillati</taxon>
        <taxon>Actinomycetota</taxon>
        <taxon>Actinomycetes</taxon>
        <taxon>Pseudonocardiales</taxon>
        <taxon>Pseudonocardiaceae</taxon>
        <taxon>Pseudonocardia</taxon>
    </lineage>
</organism>
<keyword evidence="2" id="KW-0238">DNA-binding</keyword>
<dbReference type="EMBL" id="JBEDNQ010000012">
    <property type="protein sequence ID" value="MEQ3553989.1"/>
    <property type="molecule type" value="Genomic_DNA"/>
</dbReference>
<feature type="compositionally biased region" description="Low complexity" evidence="4">
    <location>
        <begin position="223"/>
        <end position="236"/>
    </location>
</feature>
<dbReference type="PROSITE" id="PS50949">
    <property type="entry name" value="HTH_GNTR"/>
    <property type="match status" value="1"/>
</dbReference>
<dbReference type="Gene3D" id="1.10.10.10">
    <property type="entry name" value="Winged helix-like DNA-binding domain superfamily/Winged helix DNA-binding domain"/>
    <property type="match status" value="1"/>
</dbReference>
<dbReference type="InterPro" id="IPR011711">
    <property type="entry name" value="GntR_C"/>
</dbReference>
<dbReference type="SUPFAM" id="SSF46785">
    <property type="entry name" value="Winged helix' DNA-binding domain"/>
    <property type="match status" value="1"/>
</dbReference>
<sequence length="245" mass="26588">MSGSGPRGTASRLVYDGLRAGITHGEYLPGQRLSEVDLAEAFGVSRTPVREALRLLSADGMIDYRPRSVAVVAEWGDEEVTHLTHLRSRLEGYAASVAAEHATPEHVARLRELNQQLRDLAAADGREDPEVVSGLVRVNIEFHELIVTITGSRILHDHFHRMLHYPLHQRVMRIYGTDGLRTSFQQHDVIVTALEDGDGAWAGALMRAHILSSRSYSVHGRRAGAAGTEPAGTGPADVEVAAGPA</sequence>
<name>A0ABV1KI15_9PSEU</name>
<dbReference type="CDD" id="cd07377">
    <property type="entry name" value="WHTH_GntR"/>
    <property type="match status" value="1"/>
</dbReference>
<evidence type="ECO:0000313" key="6">
    <source>
        <dbReference type="EMBL" id="MEQ3553989.1"/>
    </source>
</evidence>
<gene>
    <name evidence="6" type="ORF">WIS52_26245</name>
</gene>
<evidence type="ECO:0000313" key="7">
    <source>
        <dbReference type="Proteomes" id="UP001494902"/>
    </source>
</evidence>
<dbReference type="PANTHER" id="PTHR43537">
    <property type="entry name" value="TRANSCRIPTIONAL REGULATOR, GNTR FAMILY"/>
    <property type="match status" value="1"/>
</dbReference>
<dbReference type="SMART" id="SM00895">
    <property type="entry name" value="FCD"/>
    <property type="match status" value="1"/>
</dbReference>
<protein>
    <submittedName>
        <fullName evidence="6">GntR family transcriptional regulator</fullName>
    </submittedName>
</protein>
<dbReference type="Pfam" id="PF00392">
    <property type="entry name" value="GntR"/>
    <property type="match status" value="1"/>
</dbReference>
<dbReference type="SMART" id="SM00345">
    <property type="entry name" value="HTH_GNTR"/>
    <property type="match status" value="1"/>
</dbReference>
<accession>A0ABV1KI15</accession>
<evidence type="ECO:0000256" key="4">
    <source>
        <dbReference type="SAM" id="MobiDB-lite"/>
    </source>
</evidence>
<dbReference type="InterPro" id="IPR000524">
    <property type="entry name" value="Tscrpt_reg_HTH_GntR"/>
</dbReference>
<dbReference type="SUPFAM" id="SSF48008">
    <property type="entry name" value="GntR ligand-binding domain-like"/>
    <property type="match status" value="1"/>
</dbReference>
<reference evidence="6 7" key="1">
    <citation type="submission" date="2024-03" db="EMBL/GenBank/DDBJ databases">
        <title>Draft genome sequence of Pseudonocardia nematodicida JCM 31783.</title>
        <authorList>
            <person name="Butdee W."/>
            <person name="Duangmal K."/>
        </authorList>
    </citation>
    <scope>NUCLEOTIDE SEQUENCE [LARGE SCALE GENOMIC DNA]</scope>
    <source>
        <strain evidence="6 7">JCM 31783</strain>
    </source>
</reference>
<dbReference type="RefSeq" id="WP_349301054.1">
    <property type="nucleotide sequence ID" value="NZ_JBEDNQ010000012.1"/>
</dbReference>
<evidence type="ECO:0000259" key="5">
    <source>
        <dbReference type="PROSITE" id="PS50949"/>
    </source>
</evidence>
<dbReference type="Proteomes" id="UP001494902">
    <property type="component" value="Unassembled WGS sequence"/>
</dbReference>
<keyword evidence="1" id="KW-0805">Transcription regulation</keyword>
<evidence type="ECO:0000256" key="2">
    <source>
        <dbReference type="ARBA" id="ARBA00023125"/>
    </source>
</evidence>
<dbReference type="InterPro" id="IPR008920">
    <property type="entry name" value="TF_FadR/GntR_C"/>
</dbReference>